<evidence type="ECO:0000313" key="1">
    <source>
        <dbReference type="EMBL" id="JAH50663.1"/>
    </source>
</evidence>
<accession>A0A0E9TD52</accession>
<reference evidence="1" key="1">
    <citation type="submission" date="2014-11" db="EMBL/GenBank/DDBJ databases">
        <authorList>
            <person name="Amaro Gonzalez C."/>
        </authorList>
    </citation>
    <scope>NUCLEOTIDE SEQUENCE</scope>
</reference>
<dbReference type="EMBL" id="GBXM01057914">
    <property type="protein sequence ID" value="JAH50663.1"/>
    <property type="molecule type" value="Transcribed_RNA"/>
</dbReference>
<name>A0A0E9TD52_ANGAN</name>
<dbReference type="AlphaFoldDB" id="A0A0E9TD52"/>
<proteinExistence type="predicted"/>
<reference evidence="1" key="2">
    <citation type="journal article" date="2015" name="Fish Shellfish Immunol.">
        <title>Early steps in the European eel (Anguilla anguilla)-Vibrio vulnificus interaction in the gills: Role of the RtxA13 toxin.</title>
        <authorList>
            <person name="Callol A."/>
            <person name="Pajuelo D."/>
            <person name="Ebbesson L."/>
            <person name="Teles M."/>
            <person name="MacKenzie S."/>
            <person name="Amaro C."/>
        </authorList>
    </citation>
    <scope>NUCLEOTIDE SEQUENCE</scope>
</reference>
<sequence length="31" mass="3343">MAAGSIPRLDTAVVRLSKVLNLHCFSIYPAV</sequence>
<protein>
    <submittedName>
        <fullName evidence="1">Uncharacterized protein</fullName>
    </submittedName>
</protein>
<organism evidence="1">
    <name type="scientific">Anguilla anguilla</name>
    <name type="common">European freshwater eel</name>
    <name type="synonym">Muraena anguilla</name>
    <dbReference type="NCBI Taxonomy" id="7936"/>
    <lineage>
        <taxon>Eukaryota</taxon>
        <taxon>Metazoa</taxon>
        <taxon>Chordata</taxon>
        <taxon>Craniata</taxon>
        <taxon>Vertebrata</taxon>
        <taxon>Euteleostomi</taxon>
        <taxon>Actinopterygii</taxon>
        <taxon>Neopterygii</taxon>
        <taxon>Teleostei</taxon>
        <taxon>Anguilliformes</taxon>
        <taxon>Anguillidae</taxon>
        <taxon>Anguilla</taxon>
    </lineage>
</organism>